<dbReference type="PANTHER" id="PTHR24286">
    <property type="entry name" value="CYTOCHROME P450 26"/>
    <property type="match status" value="1"/>
</dbReference>
<dbReference type="InterPro" id="IPR001128">
    <property type="entry name" value="Cyt_P450"/>
</dbReference>
<dbReference type="Gene3D" id="1.10.630.10">
    <property type="entry name" value="Cytochrome P450"/>
    <property type="match status" value="1"/>
</dbReference>
<dbReference type="GO" id="GO:0016132">
    <property type="term" value="P:brassinosteroid biosynthetic process"/>
    <property type="evidence" value="ECO:0007669"/>
    <property type="project" value="TreeGrafter"/>
</dbReference>
<evidence type="ECO:0000256" key="4">
    <source>
        <dbReference type="SAM" id="Phobius"/>
    </source>
</evidence>
<reference evidence="5 6" key="1">
    <citation type="journal article" date="2022" name="Nat. Genet.">
        <title>Improved pea reference genome and pan-genome highlight genomic features and evolutionary characteristics.</title>
        <authorList>
            <person name="Yang T."/>
            <person name="Liu R."/>
            <person name="Luo Y."/>
            <person name="Hu S."/>
            <person name="Wang D."/>
            <person name="Wang C."/>
            <person name="Pandey M.K."/>
            <person name="Ge S."/>
            <person name="Xu Q."/>
            <person name="Li N."/>
            <person name="Li G."/>
            <person name="Huang Y."/>
            <person name="Saxena R.K."/>
            <person name="Ji Y."/>
            <person name="Li M."/>
            <person name="Yan X."/>
            <person name="He Y."/>
            <person name="Liu Y."/>
            <person name="Wang X."/>
            <person name="Xiang C."/>
            <person name="Varshney R.K."/>
            <person name="Ding H."/>
            <person name="Gao S."/>
            <person name="Zong X."/>
        </authorList>
    </citation>
    <scope>NUCLEOTIDE SEQUENCE [LARGE SCALE GENOMIC DNA]</scope>
    <source>
        <strain evidence="5 6">cv. Zhongwan 6</strain>
    </source>
</reference>
<evidence type="ECO:0000313" key="6">
    <source>
        <dbReference type="Proteomes" id="UP001058974"/>
    </source>
</evidence>
<dbReference type="EMBL" id="JAMSHJ010000004">
    <property type="protein sequence ID" value="KAI5418443.1"/>
    <property type="molecule type" value="Genomic_DNA"/>
</dbReference>
<name>A0A9D4XDR7_PEA</name>
<dbReference type="Pfam" id="PF00067">
    <property type="entry name" value="p450"/>
    <property type="match status" value="1"/>
</dbReference>
<keyword evidence="6" id="KW-1185">Reference proteome</keyword>
<keyword evidence="2" id="KW-0479">Metal-binding</keyword>
<dbReference type="InterPro" id="IPR036396">
    <property type="entry name" value="Cyt_P450_sf"/>
</dbReference>
<feature type="transmembrane region" description="Helical" evidence="4">
    <location>
        <begin position="16"/>
        <end position="34"/>
    </location>
</feature>
<proteinExistence type="inferred from homology"/>
<keyword evidence="3" id="KW-0408">Iron</keyword>
<dbReference type="GO" id="GO:0010268">
    <property type="term" value="P:brassinosteroid homeostasis"/>
    <property type="evidence" value="ECO:0007669"/>
    <property type="project" value="TreeGrafter"/>
</dbReference>
<accession>A0A9D4XDR7</accession>
<dbReference type="GO" id="GO:0016705">
    <property type="term" value="F:oxidoreductase activity, acting on paired donors, with incorporation or reduction of molecular oxygen"/>
    <property type="evidence" value="ECO:0007669"/>
    <property type="project" value="InterPro"/>
</dbReference>
<dbReference type="GO" id="GO:0004497">
    <property type="term" value="F:monooxygenase activity"/>
    <property type="evidence" value="ECO:0007669"/>
    <property type="project" value="InterPro"/>
</dbReference>
<sequence>MWNLLGEELVMVVQNYYDIITILFLSIGLTYLASRAWKRATNMREDIPGRLGLPLIGETFSFLSATNSTRGCYDFVRLRRLWHGRWFKTRLFGKIHIFIPNPEGARTIFANDFDLFNKGYVKSMADAVGKKSLLCVPVENHKRIRRLLSEPFSMTSLSAFITKFDKMLCGRLQKLEEKGKSFKVLDFSMKMTFDAMCDMLMSITEDSLLRQIEKDCTAVSDAMLSFPVMIPGTRYYKGIMGRKRLMETFRDIIVRRRTGEESPGDFLQSMLQRDSFPDSEKLDDSEIMDNLLTLIIAGQTTTAAAMMWSVKFLHDNRDAQDILRDEQLSLAKIKPEGASLNHEDINNMLYGLKVGI</sequence>
<dbReference type="GO" id="GO:0020037">
    <property type="term" value="F:heme binding"/>
    <property type="evidence" value="ECO:0007669"/>
    <property type="project" value="InterPro"/>
</dbReference>
<organism evidence="5 6">
    <name type="scientific">Pisum sativum</name>
    <name type="common">Garden pea</name>
    <name type="synonym">Lathyrus oleraceus</name>
    <dbReference type="NCBI Taxonomy" id="3888"/>
    <lineage>
        <taxon>Eukaryota</taxon>
        <taxon>Viridiplantae</taxon>
        <taxon>Streptophyta</taxon>
        <taxon>Embryophyta</taxon>
        <taxon>Tracheophyta</taxon>
        <taxon>Spermatophyta</taxon>
        <taxon>Magnoliopsida</taxon>
        <taxon>eudicotyledons</taxon>
        <taxon>Gunneridae</taxon>
        <taxon>Pentapetalae</taxon>
        <taxon>rosids</taxon>
        <taxon>fabids</taxon>
        <taxon>Fabales</taxon>
        <taxon>Fabaceae</taxon>
        <taxon>Papilionoideae</taxon>
        <taxon>50 kb inversion clade</taxon>
        <taxon>NPAAA clade</taxon>
        <taxon>Hologalegina</taxon>
        <taxon>IRL clade</taxon>
        <taxon>Fabeae</taxon>
        <taxon>Lathyrus</taxon>
    </lineage>
</organism>
<dbReference type="PANTHER" id="PTHR24286:SF235">
    <property type="entry name" value="CYTOCHROME P450"/>
    <property type="match status" value="1"/>
</dbReference>
<keyword evidence="4" id="KW-1133">Transmembrane helix</keyword>
<evidence type="ECO:0000313" key="5">
    <source>
        <dbReference type="EMBL" id="KAI5418443.1"/>
    </source>
</evidence>
<comment type="caution">
    <text evidence="5">The sequence shown here is derived from an EMBL/GenBank/DDBJ whole genome shotgun (WGS) entry which is preliminary data.</text>
</comment>
<keyword evidence="4" id="KW-0812">Transmembrane</keyword>
<dbReference type="GO" id="GO:0005506">
    <property type="term" value="F:iron ion binding"/>
    <property type="evidence" value="ECO:0007669"/>
    <property type="project" value="InterPro"/>
</dbReference>
<keyword evidence="4" id="KW-0472">Membrane</keyword>
<evidence type="ECO:0000256" key="3">
    <source>
        <dbReference type="ARBA" id="ARBA00023004"/>
    </source>
</evidence>
<gene>
    <name evidence="5" type="ORF">KIW84_042902</name>
</gene>
<dbReference type="GO" id="GO:0016125">
    <property type="term" value="P:sterol metabolic process"/>
    <property type="evidence" value="ECO:0007669"/>
    <property type="project" value="TreeGrafter"/>
</dbReference>
<dbReference type="Gramene" id="Psat04G0290200-T4">
    <property type="protein sequence ID" value="KAI5418443.1"/>
    <property type="gene ID" value="KIW84_042902"/>
</dbReference>
<comment type="similarity">
    <text evidence="1">Belongs to the cytochrome P450 family.</text>
</comment>
<protein>
    <recommendedName>
        <fullName evidence="7">Cytochrome P450</fullName>
    </recommendedName>
</protein>
<dbReference type="Proteomes" id="UP001058974">
    <property type="component" value="Chromosome 4"/>
</dbReference>
<evidence type="ECO:0000256" key="1">
    <source>
        <dbReference type="ARBA" id="ARBA00010617"/>
    </source>
</evidence>
<evidence type="ECO:0000256" key="2">
    <source>
        <dbReference type="ARBA" id="ARBA00022723"/>
    </source>
</evidence>
<evidence type="ECO:0008006" key="7">
    <source>
        <dbReference type="Google" id="ProtNLM"/>
    </source>
</evidence>
<dbReference type="SUPFAM" id="SSF48264">
    <property type="entry name" value="Cytochrome P450"/>
    <property type="match status" value="1"/>
</dbReference>
<dbReference type="AlphaFoldDB" id="A0A9D4XDR7"/>